<name>X0WNA4_9ZZZZ</name>
<reference evidence="1" key="1">
    <citation type="journal article" date="2014" name="Front. Microbiol.">
        <title>High frequency of phylogenetically diverse reductive dehalogenase-homologous genes in deep subseafloor sedimentary metagenomes.</title>
        <authorList>
            <person name="Kawai M."/>
            <person name="Futagami T."/>
            <person name="Toyoda A."/>
            <person name="Takaki Y."/>
            <person name="Nishi S."/>
            <person name="Hori S."/>
            <person name="Arai W."/>
            <person name="Tsubouchi T."/>
            <person name="Morono Y."/>
            <person name="Uchiyama I."/>
            <person name="Ito T."/>
            <person name="Fujiyama A."/>
            <person name="Inagaki F."/>
            <person name="Takami H."/>
        </authorList>
    </citation>
    <scope>NUCLEOTIDE SEQUENCE</scope>
    <source>
        <strain evidence="1">Expedition CK06-06</strain>
    </source>
</reference>
<evidence type="ECO:0000313" key="1">
    <source>
        <dbReference type="EMBL" id="GAG25963.1"/>
    </source>
</evidence>
<accession>X0WNA4</accession>
<feature type="non-terminal residue" evidence="1">
    <location>
        <position position="56"/>
    </location>
</feature>
<dbReference type="EMBL" id="BARS01030808">
    <property type="protein sequence ID" value="GAG25963.1"/>
    <property type="molecule type" value="Genomic_DNA"/>
</dbReference>
<protein>
    <submittedName>
        <fullName evidence="1">Uncharacterized protein</fullName>
    </submittedName>
</protein>
<organism evidence="1">
    <name type="scientific">marine sediment metagenome</name>
    <dbReference type="NCBI Taxonomy" id="412755"/>
    <lineage>
        <taxon>unclassified sequences</taxon>
        <taxon>metagenomes</taxon>
        <taxon>ecological metagenomes</taxon>
    </lineage>
</organism>
<gene>
    <name evidence="1" type="ORF">S01H1_48005</name>
</gene>
<comment type="caution">
    <text evidence="1">The sequence shown here is derived from an EMBL/GenBank/DDBJ whole genome shotgun (WGS) entry which is preliminary data.</text>
</comment>
<dbReference type="AlphaFoldDB" id="X0WNA4"/>
<sequence length="56" mass="6145">MTWFEPEQRLADGLWGRIRNVFTPSVGTVDGSSAVSSHALWQTTSRIGGNLTPEQV</sequence>
<proteinExistence type="predicted"/>